<dbReference type="InterPro" id="IPR051334">
    <property type="entry name" value="SRPK"/>
</dbReference>
<dbReference type="EMBL" id="JPKY01000029">
    <property type="protein sequence ID" value="KFH45684.1"/>
    <property type="molecule type" value="Genomic_DNA"/>
</dbReference>
<dbReference type="HOGENOM" id="CLU_000288_81_2_1"/>
<dbReference type="Gene3D" id="3.30.200.20">
    <property type="entry name" value="Phosphorylase Kinase, domain 1"/>
    <property type="match status" value="1"/>
</dbReference>
<evidence type="ECO:0000256" key="6">
    <source>
        <dbReference type="ARBA" id="ARBA00022840"/>
    </source>
</evidence>
<dbReference type="AlphaFoldDB" id="A0A086T8K2"/>
<dbReference type="GO" id="GO:0000245">
    <property type="term" value="P:spliceosomal complex assembly"/>
    <property type="evidence" value="ECO:0007669"/>
    <property type="project" value="TreeGrafter"/>
</dbReference>
<keyword evidence="5 10" id="KW-0418">Kinase</keyword>
<dbReference type="GO" id="GO:0005737">
    <property type="term" value="C:cytoplasm"/>
    <property type="evidence" value="ECO:0007669"/>
    <property type="project" value="TreeGrafter"/>
</dbReference>
<keyword evidence="11" id="KW-1185">Reference proteome</keyword>
<proteinExistence type="predicted"/>
<sequence length="356" mass="39735">MADDTSDSQLPQLVYVPEVDLEDFEDYAIGDTLQDGRYEVIHKLGYGGYSTIWLARDNRWQRYVSLKVLVASEGSKSAGADMIRRLHTGSDTTHPGQQLMPRLLDEFSFAGPNGTHVCLMQEPAGCSIAASKEKSVNFMFPVETARSIAAQLIMGLSYLHSRGICHGGRLHHPALSYTHCSRNPDLHLRNVLLHAPGLEKLSLDELYKLYPVYKAPITRMDGAPLGPHAPSYAVYPMNTKVAADKLVDPLIKICDYGTSFLPATEPSPTLHTPPLFLPPGDFFNEPITLAADIWPLGVSLYEVLGERALFEFFSDDRDDILADVISTLGMPPARWWSHWENRKDFFEKDGAWISNM</sequence>
<comment type="caution">
    <text evidence="10">The sequence shown here is derived from an EMBL/GenBank/DDBJ whole genome shotgun (WGS) entry which is preliminary data.</text>
</comment>
<evidence type="ECO:0000313" key="11">
    <source>
        <dbReference type="Proteomes" id="UP000029964"/>
    </source>
</evidence>
<accession>A0A086T8K2</accession>
<comment type="catalytic activity">
    <reaction evidence="7">
        <text>L-threonyl-[protein] + ATP = O-phospho-L-threonyl-[protein] + ADP + H(+)</text>
        <dbReference type="Rhea" id="RHEA:46608"/>
        <dbReference type="Rhea" id="RHEA-COMP:11060"/>
        <dbReference type="Rhea" id="RHEA-COMP:11605"/>
        <dbReference type="ChEBI" id="CHEBI:15378"/>
        <dbReference type="ChEBI" id="CHEBI:30013"/>
        <dbReference type="ChEBI" id="CHEBI:30616"/>
        <dbReference type="ChEBI" id="CHEBI:61977"/>
        <dbReference type="ChEBI" id="CHEBI:456216"/>
        <dbReference type="EC" id="2.7.11.1"/>
    </reaction>
</comment>
<dbReference type="PROSITE" id="PS50011">
    <property type="entry name" value="PROTEIN_KINASE_DOM"/>
    <property type="match status" value="1"/>
</dbReference>
<evidence type="ECO:0000256" key="5">
    <source>
        <dbReference type="ARBA" id="ARBA00022777"/>
    </source>
</evidence>
<dbReference type="InterPro" id="IPR011009">
    <property type="entry name" value="Kinase-like_dom_sf"/>
</dbReference>
<evidence type="ECO:0000256" key="8">
    <source>
        <dbReference type="ARBA" id="ARBA00048679"/>
    </source>
</evidence>
<dbReference type="OrthoDB" id="4927178at2759"/>
<comment type="catalytic activity">
    <reaction evidence="8">
        <text>L-seryl-[protein] + ATP = O-phospho-L-seryl-[protein] + ADP + H(+)</text>
        <dbReference type="Rhea" id="RHEA:17989"/>
        <dbReference type="Rhea" id="RHEA-COMP:9863"/>
        <dbReference type="Rhea" id="RHEA-COMP:11604"/>
        <dbReference type="ChEBI" id="CHEBI:15378"/>
        <dbReference type="ChEBI" id="CHEBI:29999"/>
        <dbReference type="ChEBI" id="CHEBI:30616"/>
        <dbReference type="ChEBI" id="CHEBI:83421"/>
        <dbReference type="ChEBI" id="CHEBI:456216"/>
        <dbReference type="EC" id="2.7.11.1"/>
    </reaction>
</comment>
<keyword evidence="6" id="KW-0067">ATP-binding</keyword>
<dbReference type="SUPFAM" id="SSF56112">
    <property type="entry name" value="Protein kinase-like (PK-like)"/>
    <property type="match status" value="1"/>
</dbReference>
<dbReference type="GO" id="GO:0005634">
    <property type="term" value="C:nucleus"/>
    <property type="evidence" value="ECO:0007669"/>
    <property type="project" value="TreeGrafter"/>
</dbReference>
<dbReference type="Proteomes" id="UP000029964">
    <property type="component" value="Unassembled WGS sequence"/>
</dbReference>
<keyword evidence="3" id="KW-0808">Transferase</keyword>
<evidence type="ECO:0000256" key="4">
    <source>
        <dbReference type="ARBA" id="ARBA00022741"/>
    </source>
</evidence>
<evidence type="ECO:0000256" key="2">
    <source>
        <dbReference type="ARBA" id="ARBA00022527"/>
    </source>
</evidence>
<keyword evidence="4" id="KW-0547">Nucleotide-binding</keyword>
<reference evidence="11" key="1">
    <citation type="journal article" date="2014" name="Genome Announc.">
        <title>Genome sequence and annotation of Acremonium chrysogenum, producer of the beta-lactam antibiotic cephalosporin C.</title>
        <authorList>
            <person name="Terfehr D."/>
            <person name="Dahlmann T.A."/>
            <person name="Specht T."/>
            <person name="Zadra I."/>
            <person name="Kuernsteiner H."/>
            <person name="Kueck U."/>
        </authorList>
    </citation>
    <scope>NUCLEOTIDE SEQUENCE [LARGE SCALE GENOMIC DNA]</scope>
    <source>
        <strain evidence="11">ATCC 11550 / CBS 779.69 / DSM 880 / IAM 14645 / JCM 23072 / IMI 49137</strain>
    </source>
</reference>
<dbReference type="InterPro" id="IPR000719">
    <property type="entry name" value="Prot_kinase_dom"/>
</dbReference>
<dbReference type="GO" id="GO:0005524">
    <property type="term" value="F:ATP binding"/>
    <property type="evidence" value="ECO:0007669"/>
    <property type="project" value="UniProtKB-KW"/>
</dbReference>
<evidence type="ECO:0000259" key="9">
    <source>
        <dbReference type="PROSITE" id="PS50011"/>
    </source>
</evidence>
<evidence type="ECO:0000256" key="3">
    <source>
        <dbReference type="ARBA" id="ARBA00022679"/>
    </source>
</evidence>
<evidence type="ECO:0000313" key="10">
    <source>
        <dbReference type="EMBL" id="KFH45684.1"/>
    </source>
</evidence>
<dbReference type="STRING" id="857340.A0A086T8K2"/>
<evidence type="ECO:0000256" key="1">
    <source>
        <dbReference type="ARBA" id="ARBA00012513"/>
    </source>
</evidence>
<dbReference type="EC" id="2.7.11.1" evidence="1"/>
<dbReference type="Gene3D" id="1.10.510.10">
    <property type="entry name" value="Transferase(Phosphotransferase) domain 1"/>
    <property type="match status" value="1"/>
</dbReference>
<organism evidence="10 11">
    <name type="scientific">Hapsidospora chrysogenum (strain ATCC 11550 / CBS 779.69 / DSM 880 / IAM 14645 / JCM 23072 / IMI 49137)</name>
    <name type="common">Acremonium chrysogenum</name>
    <dbReference type="NCBI Taxonomy" id="857340"/>
    <lineage>
        <taxon>Eukaryota</taxon>
        <taxon>Fungi</taxon>
        <taxon>Dikarya</taxon>
        <taxon>Ascomycota</taxon>
        <taxon>Pezizomycotina</taxon>
        <taxon>Sordariomycetes</taxon>
        <taxon>Hypocreomycetidae</taxon>
        <taxon>Hypocreales</taxon>
        <taxon>Bionectriaceae</taxon>
        <taxon>Hapsidospora</taxon>
    </lineage>
</organism>
<evidence type="ECO:0000256" key="7">
    <source>
        <dbReference type="ARBA" id="ARBA00047899"/>
    </source>
</evidence>
<dbReference type="SMART" id="SM00220">
    <property type="entry name" value="S_TKc"/>
    <property type="match status" value="1"/>
</dbReference>
<feature type="domain" description="Protein kinase" evidence="9">
    <location>
        <begin position="38"/>
        <end position="356"/>
    </location>
</feature>
<dbReference type="PANTHER" id="PTHR47634:SF9">
    <property type="entry name" value="PROTEIN KINASE DOMAIN-CONTAINING PROTEIN-RELATED"/>
    <property type="match status" value="1"/>
</dbReference>
<keyword evidence="2" id="KW-0723">Serine/threonine-protein kinase</keyword>
<dbReference type="PANTHER" id="PTHR47634">
    <property type="entry name" value="PROTEIN KINASE DOMAIN-CONTAINING PROTEIN-RELATED"/>
    <property type="match status" value="1"/>
</dbReference>
<gene>
    <name evidence="10" type="ORF">ACRE_035270</name>
</gene>
<name>A0A086T8K2_HAPC1</name>
<dbReference type="GO" id="GO:0050684">
    <property type="term" value="P:regulation of mRNA processing"/>
    <property type="evidence" value="ECO:0007669"/>
    <property type="project" value="TreeGrafter"/>
</dbReference>
<dbReference type="GO" id="GO:0004674">
    <property type="term" value="F:protein serine/threonine kinase activity"/>
    <property type="evidence" value="ECO:0007669"/>
    <property type="project" value="UniProtKB-KW"/>
</dbReference>
<protein>
    <recommendedName>
        <fullName evidence="1">non-specific serine/threonine protein kinase</fullName>
        <ecNumber evidence="1">2.7.11.1</ecNumber>
    </recommendedName>
</protein>